<dbReference type="PROSITE" id="PS50097">
    <property type="entry name" value="BTB"/>
    <property type="match status" value="1"/>
</dbReference>
<proteinExistence type="predicted"/>
<dbReference type="Gene3D" id="3.30.710.10">
    <property type="entry name" value="Potassium Channel Kv1.1, Chain A"/>
    <property type="match status" value="1"/>
</dbReference>
<dbReference type="PANTHER" id="PTHR22743:SF165">
    <property type="entry name" value="BTB AND MATH DOMAIN CONTAINING-RELATED"/>
    <property type="match status" value="1"/>
</dbReference>
<gene>
    <name evidence="5" type="primary">bath-9</name>
    <name evidence="3 5" type="ORF">CBG24113</name>
    <name evidence="3" type="ORF">CBG_24113</name>
</gene>
<dbReference type="eggNOG" id="ENOG502RXUT">
    <property type="taxonomic scope" value="Eukaryota"/>
</dbReference>
<organism evidence="3 4">
    <name type="scientific">Caenorhabditis briggsae</name>
    <dbReference type="NCBI Taxonomy" id="6238"/>
    <lineage>
        <taxon>Eukaryota</taxon>
        <taxon>Metazoa</taxon>
        <taxon>Ecdysozoa</taxon>
        <taxon>Nematoda</taxon>
        <taxon>Chromadorea</taxon>
        <taxon>Rhabditida</taxon>
        <taxon>Rhabditina</taxon>
        <taxon>Rhabditomorpha</taxon>
        <taxon>Rhabditoidea</taxon>
        <taxon>Rhabditidae</taxon>
        <taxon>Peloderinae</taxon>
        <taxon>Caenorhabditis</taxon>
    </lineage>
</organism>
<dbReference type="InterPro" id="IPR002083">
    <property type="entry name" value="MATH/TRAF_dom"/>
</dbReference>
<sequence length="388" mass="45171">MVNNKKGRAKPKNYAKIDSQWEQNEILEKLKSVVVAETEEITNSYEKKFDEIASKLQSMEESISKNSILSNSSKNWEQKSAKRFVLKHLFENVNDLDENNRYSYSEEEEHFDMKWKMKIERNKNHIGFFVFFNPIAPVENKYSIETKFELRMMGRDNNNATKTLKYCFETKKGYGCDRFLKWQQLEDDYLIDDKLTAQVEVEIMKMSGYGKKRIRKFDESQKEVSDVVVVVQDAKFYVLKMYLAAQSPFFKTLFLGNFSESGKSELTLSGIDSNDFQRFLEVLYGESAIDDSTIEGILLVADMYDTSIVVRKCEEFLMEKSKKNLKKKLLLSTQYCLEKLKTQCLSVIHNIYDVRVFLPGDLSDLDPSDVLAILQKCVSHAGVSDEQW</sequence>
<evidence type="ECO:0000313" key="3">
    <source>
        <dbReference type="EMBL" id="CAP20800.1"/>
    </source>
</evidence>
<dbReference type="SUPFAM" id="SSF49599">
    <property type="entry name" value="TRAF domain-like"/>
    <property type="match status" value="1"/>
</dbReference>
<evidence type="ECO:0000259" key="1">
    <source>
        <dbReference type="PROSITE" id="PS50097"/>
    </source>
</evidence>
<dbReference type="CTD" id="8590094"/>
<dbReference type="CDD" id="cd00121">
    <property type="entry name" value="MATH"/>
    <property type="match status" value="1"/>
</dbReference>
<evidence type="ECO:0000313" key="4">
    <source>
        <dbReference type="Proteomes" id="UP000008549"/>
    </source>
</evidence>
<dbReference type="SUPFAM" id="SSF54695">
    <property type="entry name" value="POZ domain"/>
    <property type="match status" value="1"/>
</dbReference>
<dbReference type="InterPro" id="IPR011333">
    <property type="entry name" value="SKP1/BTB/POZ_sf"/>
</dbReference>
<dbReference type="AlphaFoldDB" id="A8WK07"/>
<name>A8WK07_CAEBR</name>
<dbReference type="EMBL" id="HE601253">
    <property type="protein sequence ID" value="CAP20800.1"/>
    <property type="molecule type" value="Genomic_DNA"/>
</dbReference>
<protein>
    <submittedName>
        <fullName evidence="3">Protein CBG24113</fullName>
    </submittedName>
</protein>
<dbReference type="CDD" id="cd18186">
    <property type="entry name" value="BTB_POZ_ZBTB_KLHL-like"/>
    <property type="match status" value="1"/>
</dbReference>
<dbReference type="Pfam" id="PF00917">
    <property type="entry name" value="MATH"/>
    <property type="match status" value="1"/>
</dbReference>
<dbReference type="WormBase" id="CBG24113">
    <property type="protein sequence ID" value="CBP12745"/>
    <property type="gene ID" value="WBGene00042303"/>
    <property type="gene designation" value="Cbr-bath-9"/>
</dbReference>
<evidence type="ECO:0000259" key="2">
    <source>
        <dbReference type="PROSITE" id="PS50144"/>
    </source>
</evidence>
<dbReference type="SMART" id="SM00061">
    <property type="entry name" value="MATH"/>
    <property type="match status" value="1"/>
</dbReference>
<dbReference type="SMART" id="SM00225">
    <property type="entry name" value="BTB"/>
    <property type="match status" value="1"/>
</dbReference>
<dbReference type="RefSeq" id="XP_002648092.1">
    <property type="nucleotide sequence ID" value="XM_002648046.1"/>
</dbReference>
<dbReference type="InterPro" id="IPR008974">
    <property type="entry name" value="TRAF-like"/>
</dbReference>
<feature type="domain" description="MATH" evidence="2">
    <location>
        <begin position="83"/>
        <end position="201"/>
    </location>
</feature>
<dbReference type="OMA" id="WRILIQR"/>
<dbReference type="KEGG" id="cbr:CBG_24113"/>
<dbReference type="Pfam" id="PF00651">
    <property type="entry name" value="BTB"/>
    <property type="match status" value="1"/>
</dbReference>
<dbReference type="PROSITE" id="PS50144">
    <property type="entry name" value="MATH"/>
    <property type="match status" value="1"/>
</dbReference>
<dbReference type="InterPro" id="IPR052664">
    <property type="entry name" value="BTB-MATH_domain_protein"/>
</dbReference>
<accession>A8WK07</accession>
<dbReference type="Gene3D" id="2.60.210.10">
    <property type="entry name" value="Apoptosis, Tumor Necrosis Factor Receptor Associated Protein 2, Chain A"/>
    <property type="match status" value="1"/>
</dbReference>
<dbReference type="HOGENOM" id="CLU_051249_3_0_1"/>
<dbReference type="Proteomes" id="UP000008549">
    <property type="component" value="Unassembled WGS sequence"/>
</dbReference>
<feature type="domain" description="BTB" evidence="1">
    <location>
        <begin position="225"/>
        <end position="284"/>
    </location>
</feature>
<keyword evidence="4" id="KW-1185">Reference proteome</keyword>
<dbReference type="InterPro" id="IPR000210">
    <property type="entry name" value="BTB/POZ_dom"/>
</dbReference>
<reference evidence="3 4" key="1">
    <citation type="journal article" date="2003" name="PLoS Biol.">
        <title>The genome sequence of Caenorhabditis briggsae: a platform for comparative genomics.</title>
        <authorList>
            <person name="Stein L.D."/>
            <person name="Bao Z."/>
            <person name="Blasiar D."/>
            <person name="Blumenthal T."/>
            <person name="Brent M.R."/>
            <person name="Chen N."/>
            <person name="Chinwalla A."/>
            <person name="Clarke L."/>
            <person name="Clee C."/>
            <person name="Coghlan A."/>
            <person name="Coulson A."/>
            <person name="D'Eustachio P."/>
            <person name="Fitch D.H."/>
            <person name="Fulton L.A."/>
            <person name="Fulton R.E."/>
            <person name="Griffiths-Jones S."/>
            <person name="Harris T.W."/>
            <person name="Hillier L.W."/>
            <person name="Kamath R."/>
            <person name="Kuwabara P.E."/>
            <person name="Mardis E.R."/>
            <person name="Marra M.A."/>
            <person name="Miner T.L."/>
            <person name="Minx P."/>
            <person name="Mullikin J.C."/>
            <person name="Plumb R.W."/>
            <person name="Rogers J."/>
            <person name="Schein J.E."/>
            <person name="Sohrmann M."/>
            <person name="Spieth J."/>
            <person name="Stajich J.E."/>
            <person name="Wei C."/>
            <person name="Willey D."/>
            <person name="Wilson R.K."/>
            <person name="Durbin R."/>
            <person name="Waterston R.H."/>
        </authorList>
    </citation>
    <scope>NUCLEOTIDE SEQUENCE [LARGE SCALE GENOMIC DNA]</scope>
    <source>
        <strain evidence="3 4">AF16</strain>
    </source>
</reference>
<evidence type="ECO:0000313" key="5">
    <source>
        <dbReference type="WormBase" id="CBG24113"/>
    </source>
</evidence>
<dbReference type="GeneID" id="8590094"/>
<reference evidence="3 4" key="2">
    <citation type="journal article" date="2011" name="PLoS Genet.">
        <title>Caenorhabditis briggsae recombinant inbred line genotypes reveal inter-strain incompatibility and the evolution of recombination.</title>
        <authorList>
            <person name="Ross J.A."/>
            <person name="Koboldt D.C."/>
            <person name="Staisch J.E."/>
            <person name="Chamberlin H.M."/>
            <person name="Gupta B.P."/>
            <person name="Miller R.D."/>
            <person name="Baird S.E."/>
            <person name="Haag E.S."/>
        </authorList>
    </citation>
    <scope>NUCLEOTIDE SEQUENCE [LARGE SCALE GENOMIC DNA]</scope>
    <source>
        <strain evidence="3 4">AF16</strain>
    </source>
</reference>
<dbReference type="PANTHER" id="PTHR22743">
    <property type="entry name" value="MEPRIN/TRAF-LIKE MATH FAMILY-C.ELEGANS"/>
    <property type="match status" value="1"/>
</dbReference>